<dbReference type="InterPro" id="IPR010982">
    <property type="entry name" value="Lambda_DNA-bd_dom_sf"/>
</dbReference>
<evidence type="ECO:0000313" key="3">
    <source>
        <dbReference type="Proteomes" id="UP001597214"/>
    </source>
</evidence>
<dbReference type="SUPFAM" id="SSF47413">
    <property type="entry name" value="lambda repressor-like DNA-binding domains"/>
    <property type="match status" value="1"/>
</dbReference>
<comment type="caution">
    <text evidence="2">The sequence shown here is derived from an EMBL/GenBank/DDBJ whole genome shotgun (WGS) entry which is preliminary data.</text>
</comment>
<feature type="domain" description="HTH cro/C1-type" evidence="1">
    <location>
        <begin position="18"/>
        <end position="59"/>
    </location>
</feature>
<evidence type="ECO:0000313" key="2">
    <source>
        <dbReference type="EMBL" id="MFD1736135.1"/>
    </source>
</evidence>
<dbReference type="Proteomes" id="UP001597214">
    <property type="component" value="Unassembled WGS sequence"/>
</dbReference>
<organism evidence="2 3">
    <name type="scientific">Bacillus salitolerans</name>
    <dbReference type="NCBI Taxonomy" id="1437434"/>
    <lineage>
        <taxon>Bacteria</taxon>
        <taxon>Bacillati</taxon>
        <taxon>Bacillota</taxon>
        <taxon>Bacilli</taxon>
        <taxon>Bacillales</taxon>
        <taxon>Bacillaceae</taxon>
        <taxon>Bacillus</taxon>
    </lineage>
</organism>
<dbReference type="Pfam" id="PF01381">
    <property type="entry name" value="HTH_3"/>
    <property type="match status" value="1"/>
</dbReference>
<reference evidence="3" key="1">
    <citation type="journal article" date="2019" name="Int. J. Syst. Evol. Microbiol.">
        <title>The Global Catalogue of Microorganisms (GCM) 10K type strain sequencing project: providing services to taxonomists for standard genome sequencing and annotation.</title>
        <authorList>
            <consortium name="The Broad Institute Genomics Platform"/>
            <consortium name="The Broad Institute Genome Sequencing Center for Infectious Disease"/>
            <person name="Wu L."/>
            <person name="Ma J."/>
        </authorList>
    </citation>
    <scope>NUCLEOTIDE SEQUENCE [LARGE SCALE GENOMIC DNA]</scope>
    <source>
        <strain evidence="3">CCUG 49339</strain>
    </source>
</reference>
<dbReference type="CDD" id="cd00093">
    <property type="entry name" value="HTH_XRE"/>
    <property type="match status" value="1"/>
</dbReference>
<gene>
    <name evidence="2" type="ORF">ACFSCX_06110</name>
</gene>
<dbReference type="EMBL" id="JBHUEM010000005">
    <property type="protein sequence ID" value="MFD1736135.1"/>
    <property type="molecule type" value="Genomic_DNA"/>
</dbReference>
<sequence length="71" mass="8311">MFGIKSKTKFGKFLDKWGIKQTYIAKKSKISQAQISRLCSDKNMEPSLHTAKSLVRVLRQYDERVGIEDFW</sequence>
<name>A0ABW4LPV5_9BACI</name>
<evidence type="ECO:0000259" key="1">
    <source>
        <dbReference type="Pfam" id="PF01381"/>
    </source>
</evidence>
<dbReference type="Gene3D" id="1.10.260.40">
    <property type="entry name" value="lambda repressor-like DNA-binding domains"/>
    <property type="match status" value="1"/>
</dbReference>
<protein>
    <submittedName>
        <fullName evidence="2">Helix-turn-helix domain-containing protein</fullName>
    </submittedName>
</protein>
<accession>A0ABW4LPV5</accession>
<proteinExistence type="predicted"/>
<dbReference type="RefSeq" id="WP_377927282.1">
    <property type="nucleotide sequence ID" value="NZ_JBHUEM010000005.1"/>
</dbReference>
<keyword evidence="3" id="KW-1185">Reference proteome</keyword>
<dbReference type="InterPro" id="IPR001387">
    <property type="entry name" value="Cro/C1-type_HTH"/>
</dbReference>